<reference evidence="1" key="1">
    <citation type="submission" date="2020-02" db="EMBL/GenBank/DDBJ databases">
        <authorList>
            <person name="Gao J."/>
            <person name="Sun J."/>
        </authorList>
    </citation>
    <scope>NUCLEOTIDE SEQUENCE</scope>
    <source>
        <strain evidence="1">602-2</strain>
    </source>
</reference>
<proteinExistence type="predicted"/>
<evidence type="ECO:0000313" key="1">
    <source>
        <dbReference type="EMBL" id="NGM49307.1"/>
    </source>
</evidence>
<sequence length="95" mass="10946">MPPPPTSSKPRIHRQAIEKLSRFACVDVVDGRQVERTLYFTFPGGARNRRCNVTFVDPENVPPFEGDQAWFLMELVVTKPWSYWRAVRQVGQPDA</sequence>
<name>A0A6G4QV35_9CAUL</name>
<comment type="caution">
    <text evidence="1">The sequence shown here is derived from an EMBL/GenBank/DDBJ whole genome shotgun (WGS) entry which is preliminary data.</text>
</comment>
<gene>
    <name evidence="1" type="ORF">G5B46_06785</name>
</gene>
<accession>A0A6G4QV35</accession>
<organism evidence="1">
    <name type="scientific">Caulobacter sp. 602-2</name>
    <dbReference type="NCBI Taxonomy" id="2710887"/>
    <lineage>
        <taxon>Bacteria</taxon>
        <taxon>Pseudomonadati</taxon>
        <taxon>Pseudomonadota</taxon>
        <taxon>Alphaproteobacteria</taxon>
        <taxon>Caulobacterales</taxon>
        <taxon>Caulobacteraceae</taxon>
        <taxon>Caulobacter</taxon>
    </lineage>
</organism>
<dbReference type="RefSeq" id="WP_165257187.1">
    <property type="nucleotide sequence ID" value="NZ_JAAKGT010000002.1"/>
</dbReference>
<protein>
    <submittedName>
        <fullName evidence="1">Uncharacterized protein</fullName>
    </submittedName>
</protein>
<dbReference type="EMBL" id="JAAKGT010000002">
    <property type="protein sequence ID" value="NGM49307.1"/>
    <property type="molecule type" value="Genomic_DNA"/>
</dbReference>
<dbReference type="AlphaFoldDB" id="A0A6G4QV35"/>